<feature type="compositionally biased region" description="Low complexity" evidence="7">
    <location>
        <begin position="322"/>
        <end position="369"/>
    </location>
</feature>
<dbReference type="Proteomes" id="UP000790833">
    <property type="component" value="Unassembled WGS sequence"/>
</dbReference>
<dbReference type="GeneID" id="66113768"/>
<feature type="compositionally biased region" description="Basic and acidic residues" evidence="7">
    <location>
        <begin position="236"/>
        <end position="245"/>
    </location>
</feature>
<evidence type="ECO:0000256" key="7">
    <source>
        <dbReference type="SAM" id="MobiDB-lite"/>
    </source>
</evidence>
<dbReference type="InterPro" id="IPR001138">
    <property type="entry name" value="Zn2Cys6_DnaBD"/>
</dbReference>
<dbReference type="Pfam" id="PF00172">
    <property type="entry name" value="Zn_clus"/>
    <property type="match status" value="1"/>
</dbReference>
<evidence type="ECO:0000256" key="5">
    <source>
        <dbReference type="ARBA" id="ARBA00023163"/>
    </source>
</evidence>
<dbReference type="GO" id="GO:0003677">
    <property type="term" value="F:DNA binding"/>
    <property type="evidence" value="ECO:0007669"/>
    <property type="project" value="UniProtKB-KW"/>
</dbReference>
<evidence type="ECO:0000256" key="3">
    <source>
        <dbReference type="ARBA" id="ARBA00023015"/>
    </source>
</evidence>
<keyword evidence="2" id="KW-0862">Zinc</keyword>
<gene>
    <name evidence="9" type="primary">RGT1</name>
    <name evidence="9" type="ORF">KQ657_000394</name>
</gene>
<evidence type="ECO:0000256" key="4">
    <source>
        <dbReference type="ARBA" id="ARBA00023125"/>
    </source>
</evidence>
<reference evidence="9" key="1">
    <citation type="submission" date="2021-03" db="EMBL/GenBank/DDBJ databases">
        <authorList>
            <person name="Palmer J.M."/>
        </authorList>
    </citation>
    <scope>NUCLEOTIDE SEQUENCE</scope>
    <source>
        <strain evidence="9">ARV_011</strain>
    </source>
</reference>
<feature type="region of interest" description="Disordered" evidence="7">
    <location>
        <begin position="511"/>
        <end position="575"/>
    </location>
</feature>
<feature type="region of interest" description="Disordered" evidence="7">
    <location>
        <begin position="322"/>
        <end position="439"/>
    </location>
</feature>
<keyword evidence="6" id="KW-0539">Nucleus</keyword>
<protein>
    <submittedName>
        <fullName evidence="9">Glucose-responsive transcription factor</fullName>
    </submittedName>
</protein>
<evidence type="ECO:0000313" key="9">
    <source>
        <dbReference type="EMBL" id="KAG7193705.1"/>
    </source>
</evidence>
<feature type="compositionally biased region" description="Pro residues" evidence="7">
    <location>
        <begin position="551"/>
        <end position="560"/>
    </location>
</feature>
<evidence type="ECO:0000256" key="2">
    <source>
        <dbReference type="ARBA" id="ARBA00022833"/>
    </source>
</evidence>
<evidence type="ECO:0000256" key="1">
    <source>
        <dbReference type="ARBA" id="ARBA00022723"/>
    </source>
</evidence>
<dbReference type="EMBL" id="JAHMUF010000010">
    <property type="protein sequence ID" value="KAG7193705.1"/>
    <property type="molecule type" value="Genomic_DNA"/>
</dbReference>
<dbReference type="SMART" id="SM00066">
    <property type="entry name" value="GAL4"/>
    <property type="match status" value="1"/>
</dbReference>
<dbReference type="InterPro" id="IPR036864">
    <property type="entry name" value="Zn2-C6_fun-type_DNA-bd_sf"/>
</dbReference>
<keyword evidence="1" id="KW-0479">Metal-binding</keyword>
<keyword evidence="5" id="KW-0804">Transcription</keyword>
<feature type="compositionally biased region" description="Polar residues" evidence="7">
    <location>
        <begin position="413"/>
        <end position="435"/>
    </location>
</feature>
<feature type="domain" description="Zn(2)-C6 fungal-type" evidence="8">
    <location>
        <begin position="178"/>
        <end position="216"/>
    </location>
</feature>
<evidence type="ECO:0000313" key="10">
    <source>
        <dbReference type="Proteomes" id="UP000790833"/>
    </source>
</evidence>
<dbReference type="GO" id="GO:0000981">
    <property type="term" value="F:DNA-binding transcription factor activity, RNA polymerase II-specific"/>
    <property type="evidence" value="ECO:0007669"/>
    <property type="project" value="InterPro"/>
</dbReference>
<dbReference type="PANTHER" id="PTHR31668:SF26">
    <property type="entry name" value="GLUCOSE TRANSPORT TRANSCRIPTION REGULATOR RGT1-RELATED"/>
    <property type="match status" value="1"/>
</dbReference>
<dbReference type="PROSITE" id="PS50048">
    <property type="entry name" value="ZN2_CY6_FUNGAL_2"/>
    <property type="match status" value="1"/>
</dbReference>
<feature type="compositionally biased region" description="Low complexity" evidence="7">
    <location>
        <begin position="261"/>
        <end position="298"/>
    </location>
</feature>
<comment type="caution">
    <text evidence="9">The sequence shown here is derived from an EMBL/GenBank/DDBJ whole genome shotgun (WGS) entry which is preliminary data.</text>
</comment>
<evidence type="ECO:0000256" key="6">
    <source>
        <dbReference type="ARBA" id="ARBA00023242"/>
    </source>
</evidence>
<evidence type="ECO:0000259" key="8">
    <source>
        <dbReference type="PROSITE" id="PS50048"/>
    </source>
</evidence>
<proteinExistence type="predicted"/>
<organism evidence="9 10">
    <name type="scientific">Scheffersomyces spartinae</name>
    <dbReference type="NCBI Taxonomy" id="45513"/>
    <lineage>
        <taxon>Eukaryota</taxon>
        <taxon>Fungi</taxon>
        <taxon>Dikarya</taxon>
        <taxon>Ascomycota</taxon>
        <taxon>Saccharomycotina</taxon>
        <taxon>Pichiomycetes</taxon>
        <taxon>Debaryomycetaceae</taxon>
        <taxon>Scheffersomyces</taxon>
    </lineage>
</organism>
<feature type="compositionally biased region" description="Polar residues" evidence="7">
    <location>
        <begin position="251"/>
        <end position="260"/>
    </location>
</feature>
<feature type="region of interest" description="Disordered" evidence="7">
    <location>
        <begin position="446"/>
        <end position="465"/>
    </location>
</feature>
<dbReference type="Gene3D" id="4.10.240.10">
    <property type="entry name" value="Zn(2)-C6 fungal-type DNA-binding domain"/>
    <property type="match status" value="1"/>
</dbReference>
<dbReference type="AlphaFoldDB" id="A0A9P7V960"/>
<dbReference type="RefSeq" id="XP_043049253.1">
    <property type="nucleotide sequence ID" value="XM_043191241.1"/>
</dbReference>
<dbReference type="PANTHER" id="PTHR31668">
    <property type="entry name" value="GLUCOSE TRANSPORT TRANSCRIPTION REGULATOR RGT1-RELATED-RELATED"/>
    <property type="match status" value="1"/>
</dbReference>
<accession>A0A9P7V960</accession>
<dbReference type="GO" id="GO:0008270">
    <property type="term" value="F:zinc ion binding"/>
    <property type="evidence" value="ECO:0007669"/>
    <property type="project" value="InterPro"/>
</dbReference>
<sequence length="1004" mass="110662">MSSASSFLPPTPTGATTNSVAPSRNTLPSDGVNKPTVPFPSIAVIKAGPSSHNSTQEFPSSQKTTLPPIQHHSLISMPIRSTNHPPPPQLQQQSQLKAHPVPIPLPPAVPVKSISQENSSGGVVVGQQQHTEVPQIQLQQQELSPFQSSNDHFKAHDADSVSFSDSNPPRKRSKVSRACDCCRKKKIKCNAEYSTTLMKVVKICQNCLKNNDECTFSRIPLKRGPSKGYIRDLEEKLESKPKPEESLSESGANSSDSPIVNHSNDNIINTNANNTHTPSNNTHTSSNNTHTPSNTPNTQKNGNSPTIILPPLIGYQSKLLGISNQNENSNPSSPGGSSISNLLNNNNLNTQNEQANGKSSGGPSSSSNAAPPPPNTNSPPIQGPFWKVPYEMPNAISHRRRSSSIDSISSTSTNGSKLPSLRPSISGSESTFVSDSESEDYYSVRSMSRRQSLSPRNSVTSLTSLNGRLNRSLTLQQSGSQSSIIQSPVSVQPMYFTVPPIQPPQQLQGIVQQKTPQQVYGPPLQSQPIPPPLHNPTFYPITPGQLQGAGVPPPPPPPPQQQQQPQDPNRPIGGQAIQSAPLQIPYRLPINPLKENLKLYYSKFHLAFPVLPNDESFAFRLMETVEVHNEGSTNSSIDGKAKVTNETFIIIELFNVALNNLNNFKQLTGADNIQLIQRLLNFYPSKPSQLYLEAYVHFYLCTLSVINYTMCLIGEFYSLSISTMNNLVNDLKIINSQQVAEFHVQLVLILVIFDDINALSNGVNQIVSPHMISWLELTLQKSNRDFSTLNETSQNFNVFHQLLELRKSKSLQVSVFEEGFDIERTLPLTQTFFNFLKILLVHKQSLIKAILETNYLMESTMVPLLNRLATSIMNFLNYLSSSNNYAELLVNPYLNLIFCQLFKMIKYSKIINDEFGKAFSSQDKLGKINNDLSISYNLLNLDVNYFNLPNSTKAKVDSYRVTFNGGPKPDANSNKNGGSTSTEMDAIKSVTTSLLQQELNDGWL</sequence>
<keyword evidence="4" id="KW-0238">DNA-binding</keyword>
<feature type="compositionally biased region" description="Polar residues" evidence="7">
    <location>
        <begin position="50"/>
        <end position="67"/>
    </location>
</feature>
<keyword evidence="3" id="KW-0805">Transcription regulation</keyword>
<dbReference type="SUPFAM" id="SSF57701">
    <property type="entry name" value="Zn2/Cys6 DNA-binding domain"/>
    <property type="match status" value="1"/>
</dbReference>
<feature type="compositionally biased region" description="Polar residues" evidence="7">
    <location>
        <begin position="1"/>
        <end position="28"/>
    </location>
</feature>
<name>A0A9P7V960_9ASCO</name>
<dbReference type="CDD" id="cd00067">
    <property type="entry name" value="GAL4"/>
    <property type="match status" value="1"/>
</dbReference>
<feature type="region of interest" description="Disordered" evidence="7">
    <location>
        <begin position="236"/>
        <end position="310"/>
    </location>
</feature>
<keyword evidence="10" id="KW-1185">Reference proteome</keyword>
<dbReference type="OrthoDB" id="5426978at2759"/>
<dbReference type="InterPro" id="IPR050797">
    <property type="entry name" value="Carb_Metab_Trans_Reg"/>
</dbReference>
<feature type="region of interest" description="Disordered" evidence="7">
    <location>
        <begin position="1"/>
        <end position="115"/>
    </location>
</feature>
<feature type="region of interest" description="Disordered" evidence="7">
    <location>
        <begin position="143"/>
        <end position="175"/>
    </location>
</feature>